<evidence type="ECO:0000313" key="9">
    <source>
        <dbReference type="Proteomes" id="UP000008043"/>
    </source>
</evidence>
<accession>K4QYA5</accession>
<keyword evidence="2 4" id="KW-0560">Oxidoreductase</keyword>
<name>K4QYA5_STRDJ</name>
<dbReference type="GO" id="GO:0051287">
    <property type="term" value="F:NAD binding"/>
    <property type="evidence" value="ECO:0007669"/>
    <property type="project" value="InterPro"/>
</dbReference>
<dbReference type="CDD" id="cd12167">
    <property type="entry name" value="2-Hacid_dh_8"/>
    <property type="match status" value="1"/>
</dbReference>
<dbReference type="InterPro" id="IPR029753">
    <property type="entry name" value="D-isomer_DH_CS"/>
</dbReference>
<dbReference type="KEGG" id="sdv:BN159_0965"/>
<dbReference type="EMBL" id="HE971709">
    <property type="protein sequence ID" value="CCK25344.1"/>
    <property type="molecule type" value="Genomic_DNA"/>
</dbReference>
<evidence type="ECO:0000259" key="6">
    <source>
        <dbReference type="Pfam" id="PF00389"/>
    </source>
</evidence>
<gene>
    <name evidence="8" type="ORF">BN159_0965</name>
</gene>
<dbReference type="Pfam" id="PF00389">
    <property type="entry name" value="2-Hacid_dh"/>
    <property type="match status" value="1"/>
</dbReference>
<evidence type="ECO:0000313" key="8">
    <source>
        <dbReference type="EMBL" id="CCK25344.1"/>
    </source>
</evidence>
<evidence type="ECO:0000256" key="3">
    <source>
        <dbReference type="ARBA" id="ARBA00023027"/>
    </source>
</evidence>
<dbReference type="HOGENOM" id="CLU_019796_1_3_11"/>
<dbReference type="PANTHER" id="PTHR10996">
    <property type="entry name" value="2-HYDROXYACID DEHYDROGENASE-RELATED"/>
    <property type="match status" value="1"/>
</dbReference>
<evidence type="ECO:0000259" key="7">
    <source>
        <dbReference type="Pfam" id="PF02826"/>
    </source>
</evidence>
<comment type="similarity">
    <text evidence="1 4">Belongs to the D-isomer specific 2-hydroxyacid dehydrogenase family.</text>
</comment>
<evidence type="ECO:0000256" key="1">
    <source>
        <dbReference type="ARBA" id="ARBA00005854"/>
    </source>
</evidence>
<dbReference type="PANTHER" id="PTHR10996:SF178">
    <property type="entry name" value="2-HYDROXYACID DEHYDROGENASE YGL185C-RELATED"/>
    <property type="match status" value="1"/>
</dbReference>
<dbReference type="Proteomes" id="UP000008043">
    <property type="component" value="Chromosome"/>
</dbReference>
<dbReference type="STRING" id="1214101.BN159_0965"/>
<dbReference type="GO" id="GO:0030267">
    <property type="term" value="F:glyoxylate reductase (NADPH) activity"/>
    <property type="evidence" value="ECO:0007669"/>
    <property type="project" value="TreeGrafter"/>
</dbReference>
<dbReference type="AlphaFoldDB" id="K4QYA5"/>
<proteinExistence type="inferred from homology"/>
<dbReference type="Pfam" id="PF02826">
    <property type="entry name" value="2-Hacid_dh_C"/>
    <property type="match status" value="1"/>
</dbReference>
<feature type="domain" description="D-isomer specific 2-hydroxyacid dehydrogenase NAD-binding" evidence="7">
    <location>
        <begin position="174"/>
        <end position="323"/>
    </location>
</feature>
<evidence type="ECO:0000256" key="2">
    <source>
        <dbReference type="ARBA" id="ARBA00023002"/>
    </source>
</evidence>
<feature type="region of interest" description="Disordered" evidence="5">
    <location>
        <begin position="1"/>
        <end position="22"/>
    </location>
</feature>
<evidence type="ECO:0000256" key="5">
    <source>
        <dbReference type="SAM" id="MobiDB-lite"/>
    </source>
</evidence>
<dbReference type="eggNOG" id="COG0111">
    <property type="taxonomic scope" value="Bacteria"/>
</dbReference>
<dbReference type="GO" id="GO:0016618">
    <property type="term" value="F:hydroxypyruvate reductase [NAD(P)H] activity"/>
    <property type="evidence" value="ECO:0007669"/>
    <property type="project" value="TreeGrafter"/>
</dbReference>
<dbReference type="InterPro" id="IPR036291">
    <property type="entry name" value="NAD(P)-bd_dom_sf"/>
</dbReference>
<dbReference type="InterPro" id="IPR006140">
    <property type="entry name" value="D-isomer_DH_NAD-bd"/>
</dbReference>
<dbReference type="SUPFAM" id="SSF52283">
    <property type="entry name" value="Formate/glycerate dehydrogenase catalytic domain-like"/>
    <property type="match status" value="1"/>
</dbReference>
<protein>
    <submittedName>
        <fullName evidence="8">2-hydroxyacid family dehydrogenase</fullName>
    </submittedName>
</protein>
<dbReference type="PROSITE" id="PS00670">
    <property type="entry name" value="D_2_HYDROXYACID_DH_2"/>
    <property type="match status" value="1"/>
</dbReference>
<dbReference type="InterPro" id="IPR050223">
    <property type="entry name" value="D-isomer_2-hydroxyacid_DH"/>
</dbReference>
<keyword evidence="3" id="KW-0520">NAD</keyword>
<organism evidence="8 9">
    <name type="scientific">Streptomyces davaonensis (strain DSM 101723 / JCM 4913 / KCC S-0913 / 768)</name>
    <dbReference type="NCBI Taxonomy" id="1214101"/>
    <lineage>
        <taxon>Bacteria</taxon>
        <taxon>Bacillati</taxon>
        <taxon>Actinomycetota</taxon>
        <taxon>Actinomycetes</taxon>
        <taxon>Kitasatosporales</taxon>
        <taxon>Streptomycetaceae</taxon>
        <taxon>Streptomyces</taxon>
    </lineage>
</organism>
<keyword evidence="9" id="KW-1185">Reference proteome</keyword>
<dbReference type="PATRIC" id="fig|1214101.3.peg.976"/>
<dbReference type="SUPFAM" id="SSF51735">
    <property type="entry name" value="NAD(P)-binding Rossmann-fold domains"/>
    <property type="match status" value="1"/>
</dbReference>
<reference evidence="8 9" key="1">
    <citation type="journal article" date="2012" name="J. Bacteriol.">
        <title>Genome sequence of the bacterium Streptomyces davawensis JCM 4913 and heterologous production of the unique antibiotic roseoflavin.</title>
        <authorList>
            <person name="Jankowitsch F."/>
            <person name="Schwarz J."/>
            <person name="Ruckert C."/>
            <person name="Gust B."/>
            <person name="Szczepanowski R."/>
            <person name="Blom J."/>
            <person name="Pelzer S."/>
            <person name="Kalinowski J."/>
            <person name="Mack M."/>
        </authorList>
    </citation>
    <scope>NUCLEOTIDE SEQUENCE [LARGE SCALE GENOMIC DNA]</scope>
    <source>
        <strain evidence="9">DSM 101723 / JCM 4913 / KCC S-0913 / 768</strain>
    </source>
</reference>
<dbReference type="Gene3D" id="3.40.50.720">
    <property type="entry name" value="NAD(P)-binding Rossmann-like Domain"/>
    <property type="match status" value="2"/>
</dbReference>
<dbReference type="InterPro" id="IPR006139">
    <property type="entry name" value="D-isomer_2_OHA_DH_cat_dom"/>
</dbReference>
<dbReference type="GO" id="GO:0005829">
    <property type="term" value="C:cytosol"/>
    <property type="evidence" value="ECO:0007669"/>
    <property type="project" value="TreeGrafter"/>
</dbReference>
<sequence length="363" mass="38997">MTMPAPDGAPFNAPEGTPLNTAPLNAPRPHTLLAMGAQIHRQLLADAETETALSRLHTVAQADTTTAVTDLTTTDPRELASAEVLFTHWGAPLLTEEALTLMPRLRAVVHAAGSVKHHVTDAVWRRGIAVSSAAAANALPVAEFTLAAILFAGKRVLDVAHTYAATRTRPDLLPYYSGHGNYHRTVGIVGASRIGRRVIELLRPFDLDVLLHDPYVDAHRARALGVKPAGLDELVRHSDVVSIHAPQLPETHHMFDTRRLALMKDGATLVNTARGDLVDTDALTAHLVTGRLHAVLDVTEPDVPPADSPLYTLPNVLLTPHIAGSLGNELGRMTDWAVDEVARYAQGLPLAHEVAPDELIRSA</sequence>
<evidence type="ECO:0000256" key="4">
    <source>
        <dbReference type="RuleBase" id="RU003719"/>
    </source>
</evidence>
<feature type="domain" description="D-isomer specific 2-hydroxyacid dehydrogenase catalytic" evidence="6">
    <location>
        <begin position="66"/>
        <end position="354"/>
    </location>
</feature>